<comment type="caution">
    <text evidence="2">The sequence shown here is derived from an EMBL/GenBank/DDBJ whole genome shotgun (WGS) entry which is preliminary data.</text>
</comment>
<name>A0A0F9I610_9ZZZZ</name>
<evidence type="ECO:0000256" key="1">
    <source>
        <dbReference type="SAM" id="MobiDB-lite"/>
    </source>
</evidence>
<organism evidence="2">
    <name type="scientific">marine sediment metagenome</name>
    <dbReference type="NCBI Taxonomy" id="412755"/>
    <lineage>
        <taxon>unclassified sequences</taxon>
        <taxon>metagenomes</taxon>
        <taxon>ecological metagenomes</taxon>
    </lineage>
</organism>
<feature type="region of interest" description="Disordered" evidence="1">
    <location>
        <begin position="92"/>
        <end position="169"/>
    </location>
</feature>
<feature type="compositionally biased region" description="Basic residues" evidence="1">
    <location>
        <begin position="1"/>
        <end position="11"/>
    </location>
</feature>
<evidence type="ECO:0000313" key="2">
    <source>
        <dbReference type="EMBL" id="KKM15079.1"/>
    </source>
</evidence>
<reference evidence="2" key="1">
    <citation type="journal article" date="2015" name="Nature">
        <title>Complex archaea that bridge the gap between prokaryotes and eukaryotes.</title>
        <authorList>
            <person name="Spang A."/>
            <person name="Saw J.H."/>
            <person name="Jorgensen S.L."/>
            <person name="Zaremba-Niedzwiedzka K."/>
            <person name="Martijn J."/>
            <person name="Lind A.E."/>
            <person name="van Eijk R."/>
            <person name="Schleper C."/>
            <person name="Guy L."/>
            <person name="Ettema T.J."/>
        </authorList>
    </citation>
    <scope>NUCLEOTIDE SEQUENCE</scope>
</reference>
<dbReference type="EMBL" id="LAZR01014995">
    <property type="protein sequence ID" value="KKM15079.1"/>
    <property type="molecule type" value="Genomic_DNA"/>
</dbReference>
<feature type="region of interest" description="Disordered" evidence="1">
    <location>
        <begin position="1"/>
        <end position="33"/>
    </location>
</feature>
<gene>
    <name evidence="2" type="ORF">LCGC14_1699680</name>
</gene>
<protein>
    <submittedName>
        <fullName evidence="2">Uncharacterized protein</fullName>
    </submittedName>
</protein>
<accession>A0A0F9I610</accession>
<dbReference type="AlphaFoldDB" id="A0A0F9I610"/>
<sequence>IEHRFQTRRPPRPIPPPPLPIGDSPAGSCRPAAAPFGSIPRPFPRHVGCVSTFRFIIGLPSATPAGRSNIVGTNRYMGLSCDARACPACEKTGSEETGQEPLFCRPRPSAAGAEGTGHGQFGRDPRDPSIPTKRGAASRGWPSGQTTAPSRTHRRHAANSLPLSGRLRNGPGAVVCAATTYRSPVTW</sequence>
<proteinExistence type="predicted"/>
<feature type="non-terminal residue" evidence="2">
    <location>
        <position position="1"/>
    </location>
</feature>